<dbReference type="InterPro" id="IPR012893">
    <property type="entry name" value="HipA-like_C"/>
</dbReference>
<evidence type="ECO:0000259" key="4">
    <source>
        <dbReference type="Pfam" id="PF07804"/>
    </source>
</evidence>
<keyword evidence="2" id="KW-0808">Transferase</keyword>
<organism evidence="5 6">
    <name type="scientific">Gelatiniphilus marinus</name>
    <dbReference type="NCBI Taxonomy" id="1759464"/>
    <lineage>
        <taxon>Bacteria</taxon>
        <taxon>Pseudomonadati</taxon>
        <taxon>Bacteroidota</taxon>
        <taxon>Flavobacteriia</taxon>
        <taxon>Flavobacteriales</taxon>
        <taxon>Flavobacteriaceae</taxon>
        <taxon>Gelatiniphilus</taxon>
    </lineage>
</organism>
<dbReference type="Gene3D" id="1.10.1070.20">
    <property type="match status" value="1"/>
</dbReference>
<keyword evidence="6" id="KW-1185">Reference proteome</keyword>
<accession>A0ABW5JUV7</accession>
<feature type="domain" description="HipA-like C-terminal" evidence="4">
    <location>
        <begin position="181"/>
        <end position="393"/>
    </location>
</feature>
<reference evidence="6" key="1">
    <citation type="journal article" date="2019" name="Int. J. Syst. Evol. Microbiol.">
        <title>The Global Catalogue of Microorganisms (GCM) 10K type strain sequencing project: providing services to taxonomists for standard genome sequencing and annotation.</title>
        <authorList>
            <consortium name="The Broad Institute Genomics Platform"/>
            <consortium name="The Broad Institute Genome Sequencing Center for Infectious Disease"/>
            <person name="Wu L."/>
            <person name="Ma J."/>
        </authorList>
    </citation>
    <scope>NUCLEOTIDE SEQUENCE [LARGE SCALE GENOMIC DNA]</scope>
    <source>
        <strain evidence="6">KCTC 42903</strain>
    </source>
</reference>
<gene>
    <name evidence="5" type="ORF">ACFSQS_08670</name>
</gene>
<protein>
    <submittedName>
        <fullName evidence="5">Type II toxin-antitoxin system HipA family toxin</fullName>
    </submittedName>
</protein>
<evidence type="ECO:0000256" key="2">
    <source>
        <dbReference type="ARBA" id="ARBA00022679"/>
    </source>
</evidence>
<evidence type="ECO:0000313" key="6">
    <source>
        <dbReference type="Proteomes" id="UP001597441"/>
    </source>
</evidence>
<comment type="caution">
    <text evidence="5">The sequence shown here is derived from an EMBL/GenBank/DDBJ whole genome shotgun (WGS) entry which is preliminary data.</text>
</comment>
<dbReference type="Proteomes" id="UP001597441">
    <property type="component" value="Unassembled WGS sequence"/>
</dbReference>
<dbReference type="InterPro" id="IPR052028">
    <property type="entry name" value="HipA_Ser/Thr_kinase"/>
</dbReference>
<proteinExistence type="inferred from homology"/>
<keyword evidence="3" id="KW-0418">Kinase</keyword>
<dbReference type="EMBL" id="JBHULK010000002">
    <property type="protein sequence ID" value="MFD2535172.1"/>
    <property type="molecule type" value="Genomic_DNA"/>
</dbReference>
<sequence>MATGKQDIYIYAHWKGLEEPQLMGVLSALYAKGKKAFSFEYDKDWLKSKEQMLLDPDIQFYSGPQYPNNKENFGVFLDSMPDTWGRTLMKRRASQEAAANNEKAKTLYEIDYLLGVYDESRMGALRFKLDPEGPFLDDNELNPTPPWSSIRELQEAAKNFENDDDNDEVKKWLAVLMAPGSSLGGARPKANILDENKELWIAKFPSKNDTVDKAAWEYLAYQLAIKAGIHMAPSKIEKITGSFNTFFTKRFDREEGCRLHFASAMTMTGNNEDTIRDNPASYLELAEFIQNHGAMVNDNLEQLWRRIVFNIAISNTDDHLRNHGFILTNQGWILSPAYDLNPSIDKDGLALNIDMDNNALDYDLVKSIGEFFRLDDKQMDKIIQEVLGIVATWKGVAKEIGISNKEQTLMAKAFNC</sequence>
<name>A0ABW5JUV7_9FLAO</name>
<dbReference type="Pfam" id="PF07804">
    <property type="entry name" value="HipA_C"/>
    <property type="match status" value="1"/>
</dbReference>
<evidence type="ECO:0000256" key="1">
    <source>
        <dbReference type="ARBA" id="ARBA00010164"/>
    </source>
</evidence>
<evidence type="ECO:0000313" key="5">
    <source>
        <dbReference type="EMBL" id="MFD2535172.1"/>
    </source>
</evidence>
<dbReference type="PANTHER" id="PTHR37419">
    <property type="entry name" value="SERINE/THREONINE-PROTEIN KINASE TOXIN HIPA"/>
    <property type="match status" value="1"/>
</dbReference>
<comment type="similarity">
    <text evidence="1">Belongs to the HipA Ser/Thr kinase family.</text>
</comment>
<dbReference type="RefSeq" id="WP_388017135.1">
    <property type="nucleotide sequence ID" value="NZ_JBHUDT010000002.1"/>
</dbReference>
<evidence type="ECO:0000256" key="3">
    <source>
        <dbReference type="ARBA" id="ARBA00022777"/>
    </source>
</evidence>
<dbReference type="PANTHER" id="PTHR37419:SF8">
    <property type="entry name" value="TOXIN YJJJ"/>
    <property type="match status" value="1"/>
</dbReference>